<evidence type="ECO:0000256" key="4">
    <source>
        <dbReference type="ARBA" id="ARBA00022692"/>
    </source>
</evidence>
<feature type="transmembrane region" description="Helical" evidence="7">
    <location>
        <begin position="75"/>
        <end position="95"/>
    </location>
</feature>
<evidence type="ECO:0000259" key="8">
    <source>
        <dbReference type="PROSITE" id="PS50928"/>
    </source>
</evidence>
<dbReference type="CDD" id="cd06261">
    <property type="entry name" value="TM_PBP2"/>
    <property type="match status" value="1"/>
</dbReference>
<dbReference type="PANTHER" id="PTHR30193">
    <property type="entry name" value="ABC TRANSPORTER PERMEASE PROTEIN"/>
    <property type="match status" value="1"/>
</dbReference>
<proteinExistence type="inferred from homology"/>
<dbReference type="GO" id="GO:0005886">
    <property type="term" value="C:plasma membrane"/>
    <property type="evidence" value="ECO:0007669"/>
    <property type="project" value="UniProtKB-SubCell"/>
</dbReference>
<name>A0A549SWM3_9HYPH</name>
<evidence type="ECO:0000256" key="5">
    <source>
        <dbReference type="ARBA" id="ARBA00022989"/>
    </source>
</evidence>
<dbReference type="AlphaFoldDB" id="A0A549SWM3"/>
<evidence type="ECO:0000256" key="6">
    <source>
        <dbReference type="ARBA" id="ARBA00023136"/>
    </source>
</evidence>
<dbReference type="Gene3D" id="1.10.3720.10">
    <property type="entry name" value="MetI-like"/>
    <property type="match status" value="1"/>
</dbReference>
<reference evidence="9 10" key="1">
    <citation type="submission" date="2019-07" db="EMBL/GenBank/DDBJ databases">
        <title>Ln-dependent methylotrophs.</title>
        <authorList>
            <person name="Tani A."/>
        </authorList>
    </citation>
    <scope>NUCLEOTIDE SEQUENCE [LARGE SCALE GENOMIC DNA]</scope>
    <source>
        <strain evidence="9 10">SM12</strain>
    </source>
</reference>
<keyword evidence="2 7" id="KW-0813">Transport</keyword>
<evidence type="ECO:0000256" key="7">
    <source>
        <dbReference type="RuleBase" id="RU363032"/>
    </source>
</evidence>
<keyword evidence="6 7" id="KW-0472">Membrane</keyword>
<evidence type="ECO:0000256" key="3">
    <source>
        <dbReference type="ARBA" id="ARBA00022475"/>
    </source>
</evidence>
<evidence type="ECO:0000256" key="2">
    <source>
        <dbReference type="ARBA" id="ARBA00022448"/>
    </source>
</evidence>
<dbReference type="GO" id="GO:0055085">
    <property type="term" value="P:transmembrane transport"/>
    <property type="evidence" value="ECO:0007669"/>
    <property type="project" value="InterPro"/>
</dbReference>
<keyword evidence="10" id="KW-1185">Reference proteome</keyword>
<comment type="subcellular location">
    <subcellularLocation>
        <location evidence="1 7">Cell membrane</location>
        <topology evidence="1 7">Multi-pass membrane protein</topology>
    </subcellularLocation>
</comment>
<feature type="transmembrane region" description="Helical" evidence="7">
    <location>
        <begin position="261"/>
        <end position="283"/>
    </location>
</feature>
<dbReference type="EMBL" id="VJMG01000076">
    <property type="protein sequence ID" value="TRL34036.1"/>
    <property type="molecule type" value="Genomic_DNA"/>
</dbReference>
<feature type="transmembrane region" description="Helical" evidence="7">
    <location>
        <begin position="12"/>
        <end position="34"/>
    </location>
</feature>
<keyword evidence="3" id="KW-1003">Cell membrane</keyword>
<evidence type="ECO:0000313" key="9">
    <source>
        <dbReference type="EMBL" id="TRL34036.1"/>
    </source>
</evidence>
<gene>
    <name evidence="9" type="ORF">FNA46_22300</name>
</gene>
<feature type="transmembrane region" description="Helical" evidence="7">
    <location>
        <begin position="201"/>
        <end position="226"/>
    </location>
</feature>
<sequence length="293" mass="32640">MTIWWRRHRNWLTPALLLAPGLFLFLVVIIWSSLETFWISFFDWDGMGVKTWVGLANYRELLDDPQFYVSLKNNLIWLLMFLLAPPAGLAIAFLVNQKIAGMRVMKSLFFMPLVLATVTVGVIFTWFYDPTFGLLALLFRAFGAEAPALLSNEHLVTFAVVASALWPQIAFCMVLFLAGLNNLDEELIGAGRVDGARGLAMLWHVVLPQLTQVAFIAVAITIVGALRSFDAISVMTAGGPFGSSTTLAYQMYEQSLFSYRFGYGAAIATILFLIMAVFIAWYLRGLIRAEKGA</sequence>
<keyword evidence="5 7" id="KW-1133">Transmembrane helix</keyword>
<feature type="domain" description="ABC transmembrane type-1" evidence="8">
    <location>
        <begin position="70"/>
        <end position="284"/>
    </location>
</feature>
<dbReference type="InterPro" id="IPR035906">
    <property type="entry name" value="MetI-like_sf"/>
</dbReference>
<feature type="transmembrane region" description="Helical" evidence="7">
    <location>
        <begin position="107"/>
        <end position="128"/>
    </location>
</feature>
<dbReference type="InterPro" id="IPR000515">
    <property type="entry name" value="MetI-like"/>
</dbReference>
<protein>
    <submittedName>
        <fullName evidence="9">Sugar ABC transporter permease</fullName>
    </submittedName>
</protein>
<evidence type="ECO:0000313" key="10">
    <source>
        <dbReference type="Proteomes" id="UP000316801"/>
    </source>
</evidence>
<dbReference type="Proteomes" id="UP000316801">
    <property type="component" value="Unassembled WGS sequence"/>
</dbReference>
<comment type="caution">
    <text evidence="9">The sequence shown here is derived from an EMBL/GenBank/DDBJ whole genome shotgun (WGS) entry which is preliminary data.</text>
</comment>
<organism evidence="9 10">
    <name type="scientific">Rhizobium straminoryzae</name>
    <dbReference type="NCBI Taxonomy" id="1387186"/>
    <lineage>
        <taxon>Bacteria</taxon>
        <taxon>Pseudomonadati</taxon>
        <taxon>Pseudomonadota</taxon>
        <taxon>Alphaproteobacteria</taxon>
        <taxon>Hyphomicrobiales</taxon>
        <taxon>Rhizobiaceae</taxon>
        <taxon>Rhizobium/Agrobacterium group</taxon>
        <taxon>Rhizobium</taxon>
    </lineage>
</organism>
<dbReference type="Pfam" id="PF00528">
    <property type="entry name" value="BPD_transp_1"/>
    <property type="match status" value="1"/>
</dbReference>
<evidence type="ECO:0000256" key="1">
    <source>
        <dbReference type="ARBA" id="ARBA00004651"/>
    </source>
</evidence>
<dbReference type="PROSITE" id="PS50928">
    <property type="entry name" value="ABC_TM1"/>
    <property type="match status" value="1"/>
</dbReference>
<feature type="transmembrane region" description="Helical" evidence="7">
    <location>
        <begin position="155"/>
        <end position="180"/>
    </location>
</feature>
<dbReference type="PANTHER" id="PTHR30193:SF42">
    <property type="entry name" value="ABC TRANSPORTER PERMEASE PROTEIN"/>
    <property type="match status" value="1"/>
</dbReference>
<dbReference type="RefSeq" id="WP_143127421.1">
    <property type="nucleotide sequence ID" value="NZ_VJMG01000076.1"/>
</dbReference>
<keyword evidence="4 7" id="KW-0812">Transmembrane</keyword>
<accession>A0A549SWM3</accession>
<dbReference type="SUPFAM" id="SSF161098">
    <property type="entry name" value="MetI-like"/>
    <property type="match status" value="1"/>
</dbReference>
<dbReference type="InterPro" id="IPR051393">
    <property type="entry name" value="ABC_transporter_permease"/>
</dbReference>
<comment type="similarity">
    <text evidence="7">Belongs to the binding-protein-dependent transport system permease family.</text>
</comment>